<dbReference type="GO" id="GO:0004534">
    <property type="term" value="F:5'-3' RNA exonuclease activity"/>
    <property type="evidence" value="ECO:0007669"/>
    <property type="project" value="TreeGrafter"/>
</dbReference>
<organism evidence="2 3">
    <name type="scientific">Candidatus Onthomorpha intestinigallinarum</name>
    <dbReference type="NCBI Taxonomy" id="2840880"/>
    <lineage>
        <taxon>Bacteria</taxon>
        <taxon>Pseudomonadati</taxon>
        <taxon>Bacteroidota</taxon>
        <taxon>Bacteroidia</taxon>
        <taxon>Bacteroidales</taxon>
        <taxon>Candidatus Onthomorpha</taxon>
    </lineage>
</organism>
<sequence>MQCYKADLHIHTVLSPCGDLEMSPANIVSKAVEAQLDIIGITDHNSTLHAPLVRDLALRHDIMTLMGAEVTSREEVHCLCFFEFDSELNEFQRWIDALLPEIPLDEERFGYQVVVNEQEEITAQLPYLLTSAIDADIDAVYDKVHSLNGLFIPAHVNREANSLTSQLGFVPVDLRADGLEISRHVKKHEFIKKNAYLKRFGFIQSSDAHYIDSIGQTYCHAVMDHKDFSEFRLALQAKEGRYIENIK</sequence>
<dbReference type="InterPro" id="IPR016195">
    <property type="entry name" value="Pol/histidinol_Pase-like"/>
</dbReference>
<proteinExistence type="predicted"/>
<name>A0A9D1RI42_9BACT</name>
<dbReference type="InterPro" id="IPR004013">
    <property type="entry name" value="PHP_dom"/>
</dbReference>
<reference evidence="2" key="2">
    <citation type="submission" date="2021-04" db="EMBL/GenBank/DDBJ databases">
        <authorList>
            <person name="Gilroy R."/>
        </authorList>
    </citation>
    <scope>NUCLEOTIDE SEQUENCE</scope>
    <source>
        <strain evidence="2">Gambia16-930</strain>
    </source>
</reference>
<feature type="domain" description="Polymerase/histidinol phosphatase N-terminal" evidence="1">
    <location>
        <begin position="6"/>
        <end position="74"/>
    </location>
</feature>
<dbReference type="InterPro" id="IPR052018">
    <property type="entry name" value="PHP_domain"/>
</dbReference>
<dbReference type="PANTHER" id="PTHR42924:SF3">
    <property type="entry name" value="POLYMERASE_HISTIDINOL PHOSPHATASE N-TERMINAL DOMAIN-CONTAINING PROTEIN"/>
    <property type="match status" value="1"/>
</dbReference>
<dbReference type="Gene3D" id="3.20.20.140">
    <property type="entry name" value="Metal-dependent hydrolases"/>
    <property type="match status" value="1"/>
</dbReference>
<dbReference type="SMART" id="SM00481">
    <property type="entry name" value="POLIIIAc"/>
    <property type="match status" value="1"/>
</dbReference>
<evidence type="ECO:0000313" key="2">
    <source>
        <dbReference type="EMBL" id="HIW87860.1"/>
    </source>
</evidence>
<comment type="caution">
    <text evidence="2">The sequence shown here is derived from an EMBL/GenBank/DDBJ whole genome shotgun (WGS) entry which is preliminary data.</text>
</comment>
<dbReference type="SUPFAM" id="SSF89550">
    <property type="entry name" value="PHP domain-like"/>
    <property type="match status" value="1"/>
</dbReference>
<evidence type="ECO:0000259" key="1">
    <source>
        <dbReference type="SMART" id="SM00481"/>
    </source>
</evidence>
<dbReference type="AlphaFoldDB" id="A0A9D1RI42"/>
<dbReference type="EMBL" id="DXGG01000197">
    <property type="protein sequence ID" value="HIW87860.1"/>
    <property type="molecule type" value="Genomic_DNA"/>
</dbReference>
<dbReference type="GO" id="GO:0035312">
    <property type="term" value="F:5'-3' DNA exonuclease activity"/>
    <property type="evidence" value="ECO:0007669"/>
    <property type="project" value="TreeGrafter"/>
</dbReference>
<dbReference type="InterPro" id="IPR003141">
    <property type="entry name" value="Pol/His_phosphatase_N"/>
</dbReference>
<dbReference type="Proteomes" id="UP000824267">
    <property type="component" value="Unassembled WGS sequence"/>
</dbReference>
<dbReference type="Pfam" id="PF02811">
    <property type="entry name" value="PHP"/>
    <property type="match status" value="1"/>
</dbReference>
<protein>
    <submittedName>
        <fullName evidence="2">PHP domain-containing protein</fullName>
    </submittedName>
</protein>
<dbReference type="CDD" id="cd07432">
    <property type="entry name" value="PHP_HisPPase"/>
    <property type="match status" value="1"/>
</dbReference>
<evidence type="ECO:0000313" key="3">
    <source>
        <dbReference type="Proteomes" id="UP000824267"/>
    </source>
</evidence>
<gene>
    <name evidence="2" type="ORF">IAC47_06265</name>
</gene>
<accession>A0A9D1RI42</accession>
<reference evidence="2" key="1">
    <citation type="journal article" date="2021" name="PeerJ">
        <title>Extensive microbial diversity within the chicken gut microbiome revealed by metagenomics and culture.</title>
        <authorList>
            <person name="Gilroy R."/>
            <person name="Ravi A."/>
            <person name="Getino M."/>
            <person name="Pursley I."/>
            <person name="Horton D.L."/>
            <person name="Alikhan N.F."/>
            <person name="Baker D."/>
            <person name="Gharbi K."/>
            <person name="Hall N."/>
            <person name="Watson M."/>
            <person name="Adriaenssens E.M."/>
            <person name="Foster-Nyarko E."/>
            <person name="Jarju S."/>
            <person name="Secka A."/>
            <person name="Antonio M."/>
            <person name="Oren A."/>
            <person name="Chaudhuri R.R."/>
            <person name="La Ragione R."/>
            <person name="Hildebrand F."/>
            <person name="Pallen M.J."/>
        </authorList>
    </citation>
    <scope>NUCLEOTIDE SEQUENCE</scope>
    <source>
        <strain evidence="2">Gambia16-930</strain>
    </source>
</reference>
<dbReference type="PANTHER" id="PTHR42924">
    <property type="entry name" value="EXONUCLEASE"/>
    <property type="match status" value="1"/>
</dbReference>